<dbReference type="GeneID" id="91088674"/>
<protein>
    <submittedName>
        <fullName evidence="1">Uncharacterized protein</fullName>
    </submittedName>
</protein>
<dbReference type="Pfam" id="PF12586">
    <property type="entry name" value="DUF3760"/>
    <property type="match status" value="1"/>
</dbReference>
<reference evidence="1" key="2">
    <citation type="journal article" date="2022" name="Elife">
        <title>Obligate sexual reproduction of a homothallic fungus closely related to the Cryptococcus pathogenic species complex.</title>
        <authorList>
            <person name="Passer A.R."/>
            <person name="Clancey S.A."/>
            <person name="Shea T."/>
            <person name="David-Palma M."/>
            <person name="Averette A.F."/>
            <person name="Boekhout T."/>
            <person name="Porcel B.M."/>
            <person name="Nowrousian M."/>
            <person name="Cuomo C.A."/>
            <person name="Sun S."/>
            <person name="Heitman J."/>
            <person name="Coelho M.A."/>
        </authorList>
    </citation>
    <scope>NUCLEOTIDE SEQUENCE</scope>
    <source>
        <strain evidence="1">CBS 7841</strain>
    </source>
</reference>
<name>A0A1E3IG88_9TREE</name>
<dbReference type="KEGG" id="cdep:91088674"/>
<proteinExistence type="predicted"/>
<evidence type="ECO:0000313" key="2">
    <source>
        <dbReference type="Proteomes" id="UP000094043"/>
    </source>
</evidence>
<dbReference type="EMBL" id="CP143788">
    <property type="protein sequence ID" value="WVN89246.1"/>
    <property type="molecule type" value="Genomic_DNA"/>
</dbReference>
<reference evidence="1" key="3">
    <citation type="submission" date="2024-01" db="EMBL/GenBank/DDBJ databases">
        <authorList>
            <person name="Coelho M.A."/>
            <person name="David-Palma M."/>
            <person name="Shea T."/>
            <person name="Sun S."/>
            <person name="Cuomo C.A."/>
            <person name="Heitman J."/>
        </authorList>
    </citation>
    <scope>NUCLEOTIDE SEQUENCE</scope>
    <source>
        <strain evidence="1">CBS 7841</strain>
    </source>
</reference>
<reference evidence="1" key="1">
    <citation type="submission" date="2016-06" db="EMBL/GenBank/DDBJ databases">
        <authorList>
            <person name="Cuomo C."/>
            <person name="Litvintseva A."/>
            <person name="Heitman J."/>
            <person name="Chen Y."/>
            <person name="Sun S."/>
            <person name="Springer D."/>
            <person name="Dromer F."/>
            <person name="Young S."/>
            <person name="Zeng Q."/>
            <person name="Chapman S."/>
            <person name="Gujja S."/>
            <person name="Saif S."/>
            <person name="Birren B."/>
        </authorList>
    </citation>
    <scope>NUCLEOTIDE SEQUENCE</scope>
    <source>
        <strain evidence="1">CBS 7841</strain>
    </source>
</reference>
<dbReference type="Proteomes" id="UP000094043">
    <property type="component" value="Chromosome 5"/>
</dbReference>
<accession>A0A1E3IG88</accession>
<organism evidence="1 2">
    <name type="scientific">Cryptococcus depauperatus CBS 7841</name>
    <dbReference type="NCBI Taxonomy" id="1295531"/>
    <lineage>
        <taxon>Eukaryota</taxon>
        <taxon>Fungi</taxon>
        <taxon>Dikarya</taxon>
        <taxon>Basidiomycota</taxon>
        <taxon>Agaricomycotina</taxon>
        <taxon>Tremellomycetes</taxon>
        <taxon>Tremellales</taxon>
        <taxon>Cryptococcaceae</taxon>
        <taxon>Cryptococcus</taxon>
    </lineage>
</organism>
<dbReference type="AlphaFoldDB" id="A0A1E3IG88"/>
<sequence length="387" mass="43395">MPTSLTSLKKLYPVHRFILLELVELEPLKTLTLSRAVYDVVVPQLYRHVKASRGLLCGLECSDYSRKLQCLSFVKVLTILDMPALWYITVLSHPLHQPQPHRDVFPNVNLVVLSQEVVSGNYHEVTGAESQSIVWSMEGMRQRMALQLPATYDEEILGNDKEFHRSMIFYAPGAEPIEPKDPPVPNVIKARKRLWVLVRLMSASFTFAILVLLISNSLSNCHFRSFNIVVMTANGSGDENTAFTRMTVCPGLGCQWYGNDSQCERGLDFQPNSTFFRLSPSNSLPSFPHILGEALILNHITFFLSLFAIGYMAYHTKGLLQVVPQGKKLWMVVALSATIAVTVTTIIVNEIFVKTLKSSMRTNLMGWTVETGKANGALIATSLRWCT</sequence>
<dbReference type="VEuPathDB" id="FungiDB:L203_03404"/>
<dbReference type="OrthoDB" id="2573518at2759"/>
<dbReference type="InterPro" id="IPR022235">
    <property type="entry name" value="DUF3760"/>
</dbReference>
<dbReference type="RefSeq" id="XP_066069946.1">
    <property type="nucleotide sequence ID" value="XM_066213849.1"/>
</dbReference>
<gene>
    <name evidence="1" type="ORF">L203_104464</name>
</gene>
<keyword evidence="2" id="KW-1185">Reference proteome</keyword>
<evidence type="ECO:0000313" key="1">
    <source>
        <dbReference type="EMBL" id="WVN89246.1"/>
    </source>
</evidence>